<reference evidence="2" key="1">
    <citation type="journal article" date="2022" name="Mol. Ecol. Resour.">
        <title>The genomes of chicory, endive, great burdock and yacon provide insights into Asteraceae palaeo-polyploidization history and plant inulin production.</title>
        <authorList>
            <person name="Fan W."/>
            <person name="Wang S."/>
            <person name="Wang H."/>
            <person name="Wang A."/>
            <person name="Jiang F."/>
            <person name="Liu H."/>
            <person name="Zhao H."/>
            <person name="Xu D."/>
            <person name="Zhang Y."/>
        </authorList>
    </citation>
    <scope>NUCLEOTIDE SEQUENCE [LARGE SCALE GENOMIC DNA]</scope>
    <source>
        <strain evidence="2">cv. Punajuju</strain>
    </source>
</reference>
<reference evidence="1 2" key="2">
    <citation type="journal article" date="2022" name="Mol. Ecol. Resour.">
        <title>The genomes of chicory, endive, great burdock and yacon provide insights into Asteraceae paleo-polyploidization history and plant inulin production.</title>
        <authorList>
            <person name="Fan W."/>
            <person name="Wang S."/>
            <person name="Wang H."/>
            <person name="Wang A."/>
            <person name="Jiang F."/>
            <person name="Liu H."/>
            <person name="Zhao H."/>
            <person name="Xu D."/>
            <person name="Zhang Y."/>
        </authorList>
    </citation>
    <scope>NUCLEOTIDE SEQUENCE [LARGE SCALE GENOMIC DNA]</scope>
    <source>
        <strain evidence="2">cv. Punajuju</strain>
        <tissue evidence="1">Leaves</tissue>
    </source>
</reference>
<organism evidence="1 2">
    <name type="scientific">Cichorium intybus</name>
    <name type="common">Chicory</name>
    <dbReference type="NCBI Taxonomy" id="13427"/>
    <lineage>
        <taxon>Eukaryota</taxon>
        <taxon>Viridiplantae</taxon>
        <taxon>Streptophyta</taxon>
        <taxon>Embryophyta</taxon>
        <taxon>Tracheophyta</taxon>
        <taxon>Spermatophyta</taxon>
        <taxon>Magnoliopsida</taxon>
        <taxon>eudicotyledons</taxon>
        <taxon>Gunneridae</taxon>
        <taxon>Pentapetalae</taxon>
        <taxon>asterids</taxon>
        <taxon>campanulids</taxon>
        <taxon>Asterales</taxon>
        <taxon>Asteraceae</taxon>
        <taxon>Cichorioideae</taxon>
        <taxon>Cichorieae</taxon>
        <taxon>Cichoriinae</taxon>
        <taxon>Cichorium</taxon>
    </lineage>
</organism>
<sequence>MTPIVSPTATPTAAPSSPVSTVPTSSPTESPLGSPPVPPTSLAPAVDSVFPVGHVLTAYRASSSLEMLTRHVGPATNAAV</sequence>
<evidence type="ECO:0000313" key="1">
    <source>
        <dbReference type="EMBL" id="KAI3700988.1"/>
    </source>
</evidence>
<dbReference type="EMBL" id="CM042016">
    <property type="protein sequence ID" value="KAI3700988.1"/>
    <property type="molecule type" value="Genomic_DNA"/>
</dbReference>
<dbReference type="Proteomes" id="UP001055811">
    <property type="component" value="Linkage Group LG08"/>
</dbReference>
<accession>A0ACB8ZTV0</accession>
<name>A0ACB8ZTV0_CICIN</name>
<keyword evidence="2" id="KW-1185">Reference proteome</keyword>
<comment type="caution">
    <text evidence="1">The sequence shown here is derived from an EMBL/GenBank/DDBJ whole genome shotgun (WGS) entry which is preliminary data.</text>
</comment>
<evidence type="ECO:0000313" key="2">
    <source>
        <dbReference type="Proteomes" id="UP001055811"/>
    </source>
</evidence>
<proteinExistence type="predicted"/>
<protein>
    <submittedName>
        <fullName evidence="1">Uncharacterized protein</fullName>
    </submittedName>
</protein>
<gene>
    <name evidence="1" type="ORF">L2E82_45629</name>
</gene>